<dbReference type="Proteomes" id="UP000241394">
    <property type="component" value="Chromosome LG20"/>
</dbReference>
<dbReference type="PROSITE" id="PS00411">
    <property type="entry name" value="KINESIN_MOTOR_1"/>
    <property type="match status" value="1"/>
</dbReference>
<dbReference type="EMBL" id="NKQK01000020">
    <property type="protein sequence ID" value="PSS01507.1"/>
    <property type="molecule type" value="Genomic_DNA"/>
</dbReference>
<dbReference type="SUPFAM" id="SSF52540">
    <property type="entry name" value="P-loop containing nucleoside triphosphate hydrolases"/>
    <property type="match status" value="1"/>
</dbReference>
<keyword evidence="4 9" id="KW-0547">Nucleotide-binding</keyword>
<evidence type="ECO:0000256" key="12">
    <source>
        <dbReference type="SAM" id="MobiDB-lite"/>
    </source>
</evidence>
<evidence type="ECO:0000256" key="10">
    <source>
        <dbReference type="RuleBase" id="RU000394"/>
    </source>
</evidence>
<keyword evidence="3 10" id="KW-0493">Microtubule</keyword>
<dbReference type="Gene3D" id="3.40.850.10">
    <property type="entry name" value="Kinesin motor domain"/>
    <property type="match status" value="1"/>
</dbReference>
<feature type="compositionally biased region" description="Polar residues" evidence="12">
    <location>
        <begin position="632"/>
        <end position="649"/>
    </location>
</feature>
<feature type="compositionally biased region" description="Basic and acidic residues" evidence="12">
    <location>
        <begin position="651"/>
        <end position="684"/>
    </location>
</feature>
<evidence type="ECO:0000256" key="6">
    <source>
        <dbReference type="ARBA" id="ARBA00023175"/>
    </source>
</evidence>
<accession>A0A2R6Q3Q0</accession>
<keyword evidence="6 9" id="KW-0505">Motor protein</keyword>
<organism evidence="14 15">
    <name type="scientific">Actinidia chinensis var. chinensis</name>
    <name type="common">Chinese soft-hair kiwi</name>
    <dbReference type="NCBI Taxonomy" id="1590841"/>
    <lineage>
        <taxon>Eukaryota</taxon>
        <taxon>Viridiplantae</taxon>
        <taxon>Streptophyta</taxon>
        <taxon>Embryophyta</taxon>
        <taxon>Tracheophyta</taxon>
        <taxon>Spermatophyta</taxon>
        <taxon>Magnoliopsida</taxon>
        <taxon>eudicotyledons</taxon>
        <taxon>Gunneridae</taxon>
        <taxon>Pentapetalae</taxon>
        <taxon>asterids</taxon>
        <taxon>Ericales</taxon>
        <taxon>Actinidiaceae</taxon>
        <taxon>Actinidia</taxon>
    </lineage>
</organism>
<feature type="compositionally biased region" description="Polar residues" evidence="12">
    <location>
        <begin position="549"/>
        <end position="559"/>
    </location>
</feature>
<dbReference type="CDD" id="cd01367">
    <property type="entry name" value="KISc_KIF2_like"/>
    <property type="match status" value="1"/>
</dbReference>
<dbReference type="GO" id="GO:0005874">
    <property type="term" value="C:microtubule"/>
    <property type="evidence" value="ECO:0007669"/>
    <property type="project" value="UniProtKB-KW"/>
</dbReference>
<evidence type="ECO:0000256" key="9">
    <source>
        <dbReference type="PROSITE-ProRule" id="PRU00283"/>
    </source>
</evidence>
<evidence type="ECO:0000313" key="15">
    <source>
        <dbReference type="Proteomes" id="UP000241394"/>
    </source>
</evidence>
<dbReference type="SMART" id="SM00129">
    <property type="entry name" value="KISc"/>
    <property type="match status" value="1"/>
</dbReference>
<keyword evidence="7" id="KW-0206">Cytoskeleton</keyword>
<evidence type="ECO:0000256" key="5">
    <source>
        <dbReference type="ARBA" id="ARBA00022840"/>
    </source>
</evidence>
<reference evidence="15" key="2">
    <citation type="journal article" date="2018" name="BMC Genomics">
        <title>A manually annotated Actinidia chinensis var. chinensis (kiwifruit) genome highlights the challenges associated with draft genomes and gene prediction in plants.</title>
        <authorList>
            <person name="Pilkington S.M."/>
            <person name="Crowhurst R."/>
            <person name="Hilario E."/>
            <person name="Nardozza S."/>
            <person name="Fraser L."/>
            <person name="Peng Y."/>
            <person name="Gunaseelan K."/>
            <person name="Simpson R."/>
            <person name="Tahir J."/>
            <person name="Deroles S.C."/>
            <person name="Templeton K."/>
            <person name="Luo Z."/>
            <person name="Davy M."/>
            <person name="Cheng C."/>
            <person name="McNeilage M."/>
            <person name="Scaglione D."/>
            <person name="Liu Y."/>
            <person name="Zhang Q."/>
            <person name="Datson P."/>
            <person name="De Silva N."/>
            <person name="Gardiner S.E."/>
            <person name="Bassett H."/>
            <person name="Chagne D."/>
            <person name="McCallum J."/>
            <person name="Dzierzon H."/>
            <person name="Deng C."/>
            <person name="Wang Y.Y."/>
            <person name="Barron L."/>
            <person name="Manako K."/>
            <person name="Bowen J."/>
            <person name="Foster T.M."/>
            <person name="Erridge Z.A."/>
            <person name="Tiffin H."/>
            <person name="Waite C.N."/>
            <person name="Davies K.M."/>
            <person name="Grierson E.P."/>
            <person name="Laing W.A."/>
            <person name="Kirk R."/>
            <person name="Chen X."/>
            <person name="Wood M."/>
            <person name="Montefiori M."/>
            <person name="Brummell D.A."/>
            <person name="Schwinn K.E."/>
            <person name="Catanach A."/>
            <person name="Fullerton C."/>
            <person name="Li D."/>
            <person name="Meiyalaghan S."/>
            <person name="Nieuwenhuizen N."/>
            <person name="Read N."/>
            <person name="Prakash R."/>
            <person name="Hunter D."/>
            <person name="Zhang H."/>
            <person name="McKenzie M."/>
            <person name="Knabel M."/>
            <person name="Harris A."/>
            <person name="Allan A.C."/>
            <person name="Gleave A."/>
            <person name="Chen A."/>
            <person name="Janssen B.J."/>
            <person name="Plunkett B."/>
            <person name="Ampomah-Dwamena C."/>
            <person name="Voogd C."/>
            <person name="Leif D."/>
            <person name="Lafferty D."/>
            <person name="Souleyre E.J.F."/>
            <person name="Varkonyi-Gasic E."/>
            <person name="Gambi F."/>
            <person name="Hanley J."/>
            <person name="Yao J.L."/>
            <person name="Cheung J."/>
            <person name="David K.M."/>
            <person name="Warren B."/>
            <person name="Marsh K."/>
            <person name="Snowden K.C."/>
            <person name="Lin-Wang K."/>
            <person name="Brian L."/>
            <person name="Martinez-Sanchez M."/>
            <person name="Wang M."/>
            <person name="Ileperuma N."/>
            <person name="Macnee N."/>
            <person name="Campin R."/>
            <person name="McAtee P."/>
            <person name="Drummond R.S.M."/>
            <person name="Espley R.V."/>
            <person name="Ireland H.S."/>
            <person name="Wu R."/>
            <person name="Atkinson R.G."/>
            <person name="Karunairetnam S."/>
            <person name="Bulley S."/>
            <person name="Chunkath S."/>
            <person name="Hanley Z."/>
            <person name="Storey R."/>
            <person name="Thrimawithana A.H."/>
            <person name="Thomson S."/>
            <person name="David C."/>
            <person name="Testolin R."/>
            <person name="Huang H."/>
            <person name="Hellens R.P."/>
            <person name="Schaffer R.J."/>
        </authorList>
    </citation>
    <scope>NUCLEOTIDE SEQUENCE [LARGE SCALE GENOMIC DNA]</scope>
    <source>
        <strain evidence="15">cv. Red5</strain>
    </source>
</reference>
<feature type="region of interest" description="Disordered" evidence="12">
    <location>
        <begin position="532"/>
        <end position="569"/>
    </location>
</feature>
<feature type="coiled-coil region" evidence="11">
    <location>
        <begin position="725"/>
        <end position="756"/>
    </location>
</feature>
<dbReference type="GO" id="GO:0008017">
    <property type="term" value="F:microtubule binding"/>
    <property type="evidence" value="ECO:0007669"/>
    <property type="project" value="InterPro"/>
</dbReference>
<dbReference type="AlphaFoldDB" id="A0A2R6Q3Q0"/>
<dbReference type="GO" id="GO:0007019">
    <property type="term" value="P:microtubule depolymerization"/>
    <property type="evidence" value="ECO:0007669"/>
    <property type="project" value="TreeGrafter"/>
</dbReference>
<dbReference type="GO" id="GO:0007018">
    <property type="term" value="P:microtubule-based movement"/>
    <property type="evidence" value="ECO:0007669"/>
    <property type="project" value="InterPro"/>
</dbReference>
<evidence type="ECO:0000256" key="8">
    <source>
        <dbReference type="ARBA" id="ARBA00061030"/>
    </source>
</evidence>
<keyword evidence="15" id="KW-1185">Reference proteome</keyword>
<keyword evidence="11" id="KW-0175">Coiled coil</keyword>
<dbReference type="PANTHER" id="PTHR47971">
    <property type="entry name" value="KINESIN-RELATED PROTEIN 6"/>
    <property type="match status" value="1"/>
</dbReference>
<evidence type="ECO:0000313" key="14">
    <source>
        <dbReference type="EMBL" id="PSS01507.1"/>
    </source>
</evidence>
<evidence type="ECO:0000256" key="2">
    <source>
        <dbReference type="ARBA" id="ARBA00022490"/>
    </source>
</evidence>
<dbReference type="FunFam" id="3.40.850.10:FF:000012">
    <property type="entry name" value="Kinesin-like protein"/>
    <property type="match status" value="1"/>
</dbReference>
<feature type="compositionally biased region" description="Polar residues" evidence="12">
    <location>
        <begin position="685"/>
        <end position="707"/>
    </location>
</feature>
<gene>
    <name evidence="14" type="ORF">CEY00_Acc22864</name>
</gene>
<keyword evidence="5 9" id="KW-0067">ATP-binding</keyword>
<evidence type="ECO:0000256" key="11">
    <source>
        <dbReference type="SAM" id="Coils"/>
    </source>
</evidence>
<protein>
    <recommendedName>
        <fullName evidence="10">Kinesin-like protein</fullName>
    </recommendedName>
</protein>
<dbReference type="STRING" id="1590841.A0A2R6Q3Q0"/>
<dbReference type="PROSITE" id="PS50067">
    <property type="entry name" value="KINESIN_MOTOR_2"/>
    <property type="match status" value="1"/>
</dbReference>
<dbReference type="InterPro" id="IPR019821">
    <property type="entry name" value="Kinesin_motor_CS"/>
</dbReference>
<dbReference type="PANTHER" id="PTHR47971:SF8">
    <property type="entry name" value="KINESIN-LIKE PROTEIN"/>
    <property type="match status" value="1"/>
</dbReference>
<comment type="similarity">
    <text evidence="8">Belongs to the TRAFAC class myosin-kinesin ATPase superfamily. Kinesin family. KIN-13 subfamily.</text>
</comment>
<sequence>MQQGNAAATTLYDQGSLHNAGATSDSGDAVMARWLQSAGLQHLASPLASTGIDHRLLPNLIMQGYGAQSAEEKQRLLKLMRNLNFTGESGSEPYVRTAQSLGGMIASEVFYSPEFRGDFGAGLLDLHAMDDTELLSEHIISDPFETSPFMPGVTQAFDNDFDVMTNRQERGQIDADASVGLPSEKESNARENNVAKIKVVVRKRPLNKKEIARKEEDIVTVCDNASLTVHETKLKVDLTAYMEKHEFCFDAVLDEHVTNDEVYRVTVEPIIPTIFQRTKATCFAYGQTGSGKTFTMQPLPIRAAEDLVRLLHHPTYRSQRFKLWLSFFEIYGGKLFDLLSDRKKLCMREDGRQQVCIVGLQEFEVSDVQIVKEYIERGNAARSTGSTGANEESSRSHAILQLAVKKHTEIKDSKRNYDGNEVKSGKVVGKISFIDLAGSERGADTTDNDRQTRIEGAEINKSLLALKECIRALDNDQIHIPFRGSKLTEVLRDSFVGNSRTVMISCISPNAGSCEHTLNTLRYADRVKSLSKSGNAKKDQVASLVPPTNKDSTSTSSFPASADAEDVYEQHQELKAVEIGRKFVDKENLSYNPSESNKQPSSFPSKYPFNGREEVGVTSGTIERQRVGKQNFGGSTSQLNSSSYPQNSVDTEERLQKVSPPRRKDQWDEKSEKLGNWFKKDGSRSDFSTTSYKQQSMSSFTSNNIGSSKHEPEQPPPDRNIKELLEEEEALIAAHRKEIEDTMEIVREEMKLLAEVDQPGSLIDNYVTQLSFVLSRKAASLVSLQARLARFQHRLKEQEILTRKRVPR</sequence>
<dbReference type="GO" id="GO:1903338">
    <property type="term" value="P:regulation of cell wall organization or biogenesis"/>
    <property type="evidence" value="ECO:0007669"/>
    <property type="project" value="UniProtKB-ARBA"/>
</dbReference>
<dbReference type="InterPro" id="IPR027640">
    <property type="entry name" value="Kinesin-like_fam"/>
</dbReference>
<dbReference type="InterPro" id="IPR027417">
    <property type="entry name" value="P-loop_NTPase"/>
</dbReference>
<dbReference type="Pfam" id="PF00225">
    <property type="entry name" value="Kinesin"/>
    <property type="match status" value="1"/>
</dbReference>
<dbReference type="InterPro" id="IPR001752">
    <property type="entry name" value="Kinesin_motor_dom"/>
</dbReference>
<name>A0A2R6Q3Q0_ACTCC</name>
<reference evidence="14 15" key="1">
    <citation type="submission" date="2017-07" db="EMBL/GenBank/DDBJ databases">
        <title>An improved, manually edited Actinidia chinensis var. chinensis (kiwifruit) genome highlights the challenges associated with draft genomes and gene prediction in plants.</title>
        <authorList>
            <person name="Pilkington S."/>
            <person name="Crowhurst R."/>
            <person name="Hilario E."/>
            <person name="Nardozza S."/>
            <person name="Fraser L."/>
            <person name="Peng Y."/>
            <person name="Gunaseelan K."/>
            <person name="Simpson R."/>
            <person name="Tahir J."/>
            <person name="Deroles S."/>
            <person name="Templeton K."/>
            <person name="Luo Z."/>
            <person name="Davy M."/>
            <person name="Cheng C."/>
            <person name="Mcneilage M."/>
            <person name="Scaglione D."/>
            <person name="Liu Y."/>
            <person name="Zhang Q."/>
            <person name="Datson P."/>
            <person name="De Silva N."/>
            <person name="Gardiner S."/>
            <person name="Bassett H."/>
            <person name="Chagne D."/>
            <person name="Mccallum J."/>
            <person name="Dzierzon H."/>
            <person name="Deng C."/>
            <person name="Wang Y.-Y."/>
            <person name="Barron N."/>
            <person name="Manako K."/>
            <person name="Bowen J."/>
            <person name="Foster T."/>
            <person name="Erridge Z."/>
            <person name="Tiffin H."/>
            <person name="Waite C."/>
            <person name="Davies K."/>
            <person name="Grierson E."/>
            <person name="Laing W."/>
            <person name="Kirk R."/>
            <person name="Chen X."/>
            <person name="Wood M."/>
            <person name="Montefiori M."/>
            <person name="Brummell D."/>
            <person name="Schwinn K."/>
            <person name="Catanach A."/>
            <person name="Fullerton C."/>
            <person name="Li D."/>
            <person name="Meiyalaghan S."/>
            <person name="Nieuwenhuizen N."/>
            <person name="Read N."/>
            <person name="Prakash R."/>
            <person name="Hunter D."/>
            <person name="Zhang H."/>
            <person name="Mckenzie M."/>
            <person name="Knabel M."/>
            <person name="Harris A."/>
            <person name="Allan A."/>
            <person name="Chen A."/>
            <person name="Janssen B."/>
            <person name="Plunkett B."/>
            <person name="Dwamena C."/>
            <person name="Voogd C."/>
            <person name="Leif D."/>
            <person name="Lafferty D."/>
            <person name="Souleyre E."/>
            <person name="Varkonyi-Gasic E."/>
            <person name="Gambi F."/>
            <person name="Hanley J."/>
            <person name="Yao J.-L."/>
            <person name="Cheung J."/>
            <person name="David K."/>
            <person name="Warren B."/>
            <person name="Marsh K."/>
            <person name="Snowden K."/>
            <person name="Lin-Wang K."/>
            <person name="Brian L."/>
            <person name="Martinez-Sanchez M."/>
            <person name="Wang M."/>
            <person name="Ileperuma N."/>
            <person name="Macnee N."/>
            <person name="Campin R."/>
            <person name="Mcatee P."/>
            <person name="Drummond R."/>
            <person name="Espley R."/>
            <person name="Ireland H."/>
            <person name="Wu R."/>
            <person name="Atkinson R."/>
            <person name="Karunairetnam S."/>
            <person name="Bulley S."/>
            <person name="Chunkath S."/>
            <person name="Hanley Z."/>
            <person name="Storey R."/>
            <person name="Thrimawithana A."/>
            <person name="Thomson S."/>
            <person name="David C."/>
            <person name="Testolin R."/>
        </authorList>
    </citation>
    <scope>NUCLEOTIDE SEQUENCE [LARGE SCALE GENOMIC DNA]</scope>
    <source>
        <strain evidence="15">cv. Red5</strain>
        <tissue evidence="14">Young leaf</tissue>
    </source>
</reference>
<feature type="region of interest" description="Disordered" evidence="12">
    <location>
        <begin position="590"/>
        <end position="719"/>
    </location>
</feature>
<dbReference type="InterPro" id="IPR036961">
    <property type="entry name" value="Kinesin_motor_dom_sf"/>
</dbReference>
<dbReference type="InParanoid" id="A0A2R6Q3Q0"/>
<evidence type="ECO:0000256" key="3">
    <source>
        <dbReference type="ARBA" id="ARBA00022701"/>
    </source>
</evidence>
<evidence type="ECO:0000256" key="1">
    <source>
        <dbReference type="ARBA" id="ARBA00004245"/>
    </source>
</evidence>
<keyword evidence="2" id="KW-0963">Cytoplasm</keyword>
<dbReference type="OMA" id="EKSRNWA"/>
<dbReference type="OrthoDB" id="3176171at2759"/>
<dbReference type="Gramene" id="PSS01507">
    <property type="protein sequence ID" value="PSS01507"/>
    <property type="gene ID" value="CEY00_Acc22864"/>
</dbReference>
<feature type="compositionally biased region" description="Polar residues" evidence="12">
    <location>
        <begin position="590"/>
        <end position="604"/>
    </location>
</feature>
<feature type="binding site" evidence="9">
    <location>
        <begin position="286"/>
        <end position="293"/>
    </location>
    <ligand>
        <name>ATP</name>
        <dbReference type="ChEBI" id="CHEBI:30616"/>
    </ligand>
</feature>
<comment type="caution">
    <text evidence="14">The sequence shown here is derived from an EMBL/GenBank/DDBJ whole genome shotgun (WGS) entry which is preliminary data.</text>
</comment>
<dbReference type="FunCoup" id="A0A2R6Q3Q0">
    <property type="interactions" value="4836"/>
</dbReference>
<feature type="domain" description="Kinesin motor" evidence="13">
    <location>
        <begin position="196"/>
        <end position="530"/>
    </location>
</feature>
<dbReference type="GO" id="GO:0005524">
    <property type="term" value="F:ATP binding"/>
    <property type="evidence" value="ECO:0007669"/>
    <property type="project" value="UniProtKB-UniRule"/>
</dbReference>
<proteinExistence type="inferred from homology"/>
<dbReference type="GO" id="GO:0003777">
    <property type="term" value="F:microtubule motor activity"/>
    <property type="evidence" value="ECO:0007669"/>
    <property type="project" value="InterPro"/>
</dbReference>
<comment type="subcellular location">
    <subcellularLocation>
        <location evidence="1">Cytoplasm</location>
        <location evidence="1">Cytoskeleton</location>
    </subcellularLocation>
</comment>
<evidence type="ECO:0000259" key="13">
    <source>
        <dbReference type="PROSITE" id="PS50067"/>
    </source>
</evidence>
<dbReference type="PRINTS" id="PR00380">
    <property type="entry name" value="KINESINHEAVY"/>
</dbReference>
<evidence type="ECO:0000256" key="4">
    <source>
        <dbReference type="ARBA" id="ARBA00022741"/>
    </source>
</evidence>
<evidence type="ECO:0000256" key="7">
    <source>
        <dbReference type="ARBA" id="ARBA00023212"/>
    </source>
</evidence>